<feature type="compositionally biased region" description="Low complexity" evidence="1">
    <location>
        <begin position="385"/>
        <end position="417"/>
    </location>
</feature>
<evidence type="ECO:0000256" key="2">
    <source>
        <dbReference type="SAM" id="SignalP"/>
    </source>
</evidence>
<feature type="compositionally biased region" description="Pro residues" evidence="1">
    <location>
        <begin position="578"/>
        <end position="588"/>
    </location>
</feature>
<comment type="caution">
    <text evidence="3">The sequence shown here is derived from an EMBL/GenBank/DDBJ whole genome shotgun (WGS) entry which is preliminary data.</text>
</comment>
<dbReference type="PANTHER" id="PTHR33137:SF4">
    <property type="entry name" value="MEDIATOR OF RNA POLYMERASE II TRANSCRIPTION SUBUNIT 15A-RELATED"/>
    <property type="match status" value="1"/>
</dbReference>
<feature type="compositionally biased region" description="Polar residues" evidence="1">
    <location>
        <begin position="236"/>
        <end position="245"/>
    </location>
</feature>
<proteinExistence type="predicted"/>
<reference evidence="3 4" key="1">
    <citation type="submission" date="2024-05" db="EMBL/GenBank/DDBJ databases">
        <authorList>
            <person name="Liu Q."/>
            <person name="Xin Y.-H."/>
        </authorList>
    </citation>
    <scope>NUCLEOTIDE SEQUENCE [LARGE SCALE GENOMIC DNA]</scope>
    <source>
        <strain evidence="3 4">CGMCC 1.10181</strain>
    </source>
</reference>
<evidence type="ECO:0000256" key="1">
    <source>
        <dbReference type="SAM" id="MobiDB-lite"/>
    </source>
</evidence>
<gene>
    <name evidence="3" type="ORF">ABC974_07600</name>
</gene>
<protein>
    <submittedName>
        <fullName evidence="3">Uncharacterized protein</fullName>
    </submittedName>
</protein>
<name>A0ABU9Y134_9SPHN</name>
<dbReference type="Proteomes" id="UP001419910">
    <property type="component" value="Unassembled WGS sequence"/>
</dbReference>
<feature type="region of interest" description="Disordered" evidence="1">
    <location>
        <begin position="430"/>
        <end position="612"/>
    </location>
</feature>
<dbReference type="EMBL" id="JBDIME010000004">
    <property type="protein sequence ID" value="MEN2789483.1"/>
    <property type="molecule type" value="Genomic_DNA"/>
</dbReference>
<feature type="chain" id="PRO_5046042251" evidence="2">
    <location>
        <begin position="26"/>
        <end position="612"/>
    </location>
</feature>
<sequence length="612" mass="67325">MTEHFRTHLRGAAAAAAIVAGLALAGCNPQGGTGRDQAAYQLPALPATLPLAPGGTTEPAHAPAAALLPASRRIGTARVADPRDDYAYADDASGFADALGDAPPDYGFYYDDVEPWAWQGYDNSIEFVEPLSDGYRYYYYRPGADSPYFVRDPSYGYGYDGGRLAVVYGPDGSIIPDGDYGPRLDYASRYYARGRALYGASRERRPVIAANWAARQKAIVDARRWAAERAAQPSWQEYHQRTAPQQARHWDEEQARRRADAVRFAAWQGNDFSTPPPPRAIPPAWTRASWAHDDRRFAPPAPGFDGDAAARQRAAQKERDAIMAQARQPQRRPQDMPLPPGARPGINPNQQQPQPQPVTGGVEGPRRPLGPDVGYRPGADMAAHQQAVRAQQAAQQQQDQARRQQMMAQQAAAQQQQNRAAALARQAQLRDAAQARERAQNQVRAQQAAQQQAQARQRGEAQQRVQAEQRQAQQRVQAQAEARQRQAVQAQQRAQAQAQAQQRQAIQAQQRQAAQAQAEARQRQAVQAQQRAQAQAQAQQRQAIQAQQRQAAQAQAQAQQRQAAQAQQRAAIQARQRPPAPPVQPHPAPVLRSQPSAPAGHPTPEGHRHEPH</sequence>
<feature type="compositionally biased region" description="Low complexity" evidence="1">
    <location>
        <begin position="303"/>
        <end position="313"/>
    </location>
</feature>
<keyword evidence="4" id="KW-1185">Reference proteome</keyword>
<accession>A0ABU9Y134</accession>
<evidence type="ECO:0000313" key="4">
    <source>
        <dbReference type="Proteomes" id="UP001419910"/>
    </source>
</evidence>
<feature type="compositionally biased region" description="Low complexity" evidence="1">
    <location>
        <begin position="440"/>
        <end position="577"/>
    </location>
</feature>
<feature type="region of interest" description="Disordered" evidence="1">
    <location>
        <begin position="294"/>
        <end position="417"/>
    </location>
</feature>
<evidence type="ECO:0000313" key="3">
    <source>
        <dbReference type="EMBL" id="MEN2789483.1"/>
    </source>
</evidence>
<dbReference type="PANTHER" id="PTHR33137">
    <property type="entry name" value="MEDIATOR OF RNA POLYMERASE II TRANSCRIPTION SUBUNIT 15A-RELATED"/>
    <property type="match status" value="1"/>
</dbReference>
<dbReference type="PROSITE" id="PS51257">
    <property type="entry name" value="PROKAR_LIPOPROTEIN"/>
    <property type="match status" value="1"/>
</dbReference>
<feature type="signal peptide" evidence="2">
    <location>
        <begin position="1"/>
        <end position="25"/>
    </location>
</feature>
<dbReference type="RefSeq" id="WP_343887217.1">
    <property type="nucleotide sequence ID" value="NZ_BAAAEH010000002.1"/>
</dbReference>
<feature type="region of interest" description="Disordered" evidence="1">
    <location>
        <begin position="236"/>
        <end position="259"/>
    </location>
</feature>
<feature type="compositionally biased region" description="Basic and acidic residues" evidence="1">
    <location>
        <begin position="248"/>
        <end position="259"/>
    </location>
</feature>
<dbReference type="InterPro" id="IPR044661">
    <property type="entry name" value="MED15a/b/c-like"/>
</dbReference>
<keyword evidence="2" id="KW-0732">Signal</keyword>
<organism evidence="3 4">
    <name type="scientific">Sphingomonas oligophenolica</name>
    <dbReference type="NCBI Taxonomy" id="301154"/>
    <lineage>
        <taxon>Bacteria</taxon>
        <taxon>Pseudomonadati</taxon>
        <taxon>Pseudomonadota</taxon>
        <taxon>Alphaproteobacteria</taxon>
        <taxon>Sphingomonadales</taxon>
        <taxon>Sphingomonadaceae</taxon>
        <taxon>Sphingomonas</taxon>
    </lineage>
</organism>